<evidence type="ECO:0000313" key="2">
    <source>
        <dbReference type="EMBL" id="KAK7845946.1"/>
    </source>
</evidence>
<dbReference type="AlphaFoldDB" id="A0AAW0IGZ9"/>
<accession>A0AAW0IGZ9</accession>
<gene>
    <name evidence="1" type="ORF">CFP56_005057</name>
    <name evidence="2" type="ORF">CFP56_008560</name>
</gene>
<keyword evidence="3" id="KW-1185">Reference proteome</keyword>
<name>A0AAW0IGZ9_QUESU</name>
<sequence>MSACGSGFLYTIVIKQHPLFFLRF</sequence>
<dbReference type="EMBL" id="PKMF04001235">
    <property type="protein sequence ID" value="KAK7813524.1"/>
    <property type="molecule type" value="Genomic_DNA"/>
</dbReference>
<protein>
    <submittedName>
        <fullName evidence="1">Uncharacterized protein</fullName>
    </submittedName>
</protein>
<evidence type="ECO:0000313" key="1">
    <source>
        <dbReference type="EMBL" id="KAK7813524.1"/>
    </source>
</evidence>
<reference evidence="1" key="1">
    <citation type="submission" date="2017-12" db="EMBL/GenBank/DDBJ databases">
        <authorList>
            <person name="Barbosa P."/>
            <person name="Usie A."/>
            <person name="Ramos A.M."/>
        </authorList>
    </citation>
    <scope>NUCLEOTIDE SEQUENCE</scope>
    <source>
        <strain evidence="1">HL8</strain>
        <tissue evidence="1">Leaves</tissue>
    </source>
</reference>
<proteinExistence type="predicted"/>
<reference evidence="1 3" key="2">
    <citation type="journal article" date="2018" name="Sci. Data">
        <title>The draft genome sequence of cork oak.</title>
        <authorList>
            <person name="Ramos A.M."/>
            <person name="Usie A."/>
            <person name="Barbosa P."/>
            <person name="Barros P.M."/>
            <person name="Capote T."/>
            <person name="Chaves I."/>
            <person name="Simoes F."/>
            <person name="Abreu I."/>
            <person name="Carrasquinho I."/>
            <person name="Faro C."/>
            <person name="Guimaraes J.B."/>
            <person name="Mendonca D."/>
            <person name="Nobrega F."/>
            <person name="Rodrigues L."/>
            <person name="Saibo N.J.M."/>
            <person name="Varela M.C."/>
            <person name="Egas C."/>
            <person name="Matos J."/>
            <person name="Miguel C.M."/>
            <person name="Oliveira M.M."/>
            <person name="Ricardo C.P."/>
            <person name="Goncalves S."/>
        </authorList>
    </citation>
    <scope>NUCLEOTIDE SEQUENCE [LARGE SCALE GENOMIC DNA]</scope>
    <source>
        <strain evidence="3">cv. HL8</strain>
        <strain evidence="1">HL8</strain>
    </source>
</reference>
<evidence type="ECO:0000313" key="3">
    <source>
        <dbReference type="Proteomes" id="UP000237347"/>
    </source>
</evidence>
<dbReference type="Proteomes" id="UP000237347">
    <property type="component" value="Unassembled WGS sequence"/>
</dbReference>
<reference evidence="1" key="3">
    <citation type="submission" date="2023-07" db="EMBL/GenBank/DDBJ databases">
        <title>An improved reference 1 genome and first organelle genomes of Quercus suber.</title>
        <authorList>
            <consortium name="Genosuber Consortium"/>
            <person name="Usie A."/>
            <person name="Serra O."/>
            <person name="Barros P."/>
        </authorList>
    </citation>
    <scope>NUCLEOTIDE SEQUENCE</scope>
    <source>
        <strain evidence="1">HL8</strain>
        <tissue evidence="1">Leaves</tissue>
    </source>
</reference>
<dbReference type="EMBL" id="PKMF04000162">
    <property type="protein sequence ID" value="KAK7845946.1"/>
    <property type="molecule type" value="Genomic_DNA"/>
</dbReference>
<organism evidence="1 3">
    <name type="scientific">Quercus suber</name>
    <name type="common">Cork oak</name>
    <dbReference type="NCBI Taxonomy" id="58331"/>
    <lineage>
        <taxon>Eukaryota</taxon>
        <taxon>Viridiplantae</taxon>
        <taxon>Streptophyta</taxon>
        <taxon>Embryophyta</taxon>
        <taxon>Tracheophyta</taxon>
        <taxon>Spermatophyta</taxon>
        <taxon>Magnoliopsida</taxon>
        <taxon>eudicotyledons</taxon>
        <taxon>Gunneridae</taxon>
        <taxon>Pentapetalae</taxon>
        <taxon>rosids</taxon>
        <taxon>fabids</taxon>
        <taxon>Fagales</taxon>
        <taxon>Fagaceae</taxon>
        <taxon>Quercus</taxon>
    </lineage>
</organism>
<comment type="caution">
    <text evidence="1">The sequence shown here is derived from an EMBL/GenBank/DDBJ whole genome shotgun (WGS) entry which is preliminary data.</text>
</comment>